<protein>
    <recommendedName>
        <fullName evidence="1">3-keto-alpha-glucoside-1,2-lyase/3-keto-2-hydroxy-glucal hydratase domain-containing protein</fullName>
    </recommendedName>
</protein>
<dbReference type="InterPro" id="IPR010496">
    <property type="entry name" value="AL/BT2_dom"/>
</dbReference>
<sequence length="209" mass="22493">SLAGDAAKPFNGKNLNGWKQKGSATKSHLTVGTAKLSPKNAREFVVTKGGHELINAKGGGIDFYSEAVFGDAIIEVEVMVPQGSNSGVYVMGEYEIQVLDSYGRKKLGGGDMGAIYGAAPPRVNACKKPGQWQKYEIHFRAPRFQNGKKTANAKFLKVILNGQLLHENVEMKNATPGGVDGKEKPKGPLMFQGNHGPVAYRNIVIKPLK</sequence>
<dbReference type="GO" id="GO:0016787">
    <property type="term" value="F:hydrolase activity"/>
    <property type="evidence" value="ECO:0007669"/>
    <property type="project" value="InterPro"/>
</dbReference>
<feature type="non-terminal residue" evidence="2">
    <location>
        <position position="1"/>
    </location>
</feature>
<organism evidence="2">
    <name type="scientific">marine metagenome</name>
    <dbReference type="NCBI Taxonomy" id="408172"/>
    <lineage>
        <taxon>unclassified sequences</taxon>
        <taxon>metagenomes</taxon>
        <taxon>ecological metagenomes</taxon>
    </lineage>
</organism>
<dbReference type="AlphaFoldDB" id="A0A382GFG9"/>
<name>A0A382GFG9_9ZZZZ</name>
<evidence type="ECO:0000259" key="1">
    <source>
        <dbReference type="Pfam" id="PF06439"/>
    </source>
</evidence>
<dbReference type="Pfam" id="PF06439">
    <property type="entry name" value="3keto-disac_hyd"/>
    <property type="match status" value="1"/>
</dbReference>
<dbReference type="EMBL" id="UINC01055278">
    <property type="protein sequence ID" value="SVB73966.1"/>
    <property type="molecule type" value="Genomic_DNA"/>
</dbReference>
<feature type="domain" description="3-keto-alpha-glucoside-1,2-lyase/3-keto-2-hydroxy-glucal hydratase" evidence="1">
    <location>
        <begin position="8"/>
        <end position="206"/>
    </location>
</feature>
<gene>
    <name evidence="2" type="ORF">METZ01_LOCUS226820</name>
</gene>
<reference evidence="2" key="1">
    <citation type="submission" date="2018-05" db="EMBL/GenBank/DDBJ databases">
        <authorList>
            <person name="Lanie J.A."/>
            <person name="Ng W.-L."/>
            <person name="Kazmierczak K.M."/>
            <person name="Andrzejewski T.M."/>
            <person name="Davidsen T.M."/>
            <person name="Wayne K.J."/>
            <person name="Tettelin H."/>
            <person name="Glass J.I."/>
            <person name="Rusch D."/>
            <person name="Podicherti R."/>
            <person name="Tsui H.-C.T."/>
            <person name="Winkler M.E."/>
        </authorList>
    </citation>
    <scope>NUCLEOTIDE SEQUENCE</scope>
</reference>
<accession>A0A382GFG9</accession>
<evidence type="ECO:0000313" key="2">
    <source>
        <dbReference type="EMBL" id="SVB73966.1"/>
    </source>
</evidence>
<dbReference type="Gene3D" id="2.60.120.560">
    <property type="entry name" value="Exo-inulinase, domain 1"/>
    <property type="match status" value="1"/>
</dbReference>
<proteinExistence type="predicted"/>